<dbReference type="OrthoDB" id="1092608at2"/>
<protein>
    <submittedName>
        <fullName evidence="1">Hydrolase</fullName>
    </submittedName>
</protein>
<dbReference type="Proteomes" id="UP000306420">
    <property type="component" value="Unassembled WGS sequence"/>
</dbReference>
<keyword evidence="1" id="KW-0378">Hydrolase</keyword>
<dbReference type="InterPro" id="IPR013785">
    <property type="entry name" value="Aldolase_TIM"/>
</dbReference>
<dbReference type="AlphaFoldDB" id="A0A5R9DY70"/>
<dbReference type="Gene3D" id="3.20.20.70">
    <property type="entry name" value="Aldolase class I"/>
    <property type="match status" value="1"/>
</dbReference>
<dbReference type="GO" id="GO:0016787">
    <property type="term" value="F:hydrolase activity"/>
    <property type="evidence" value="ECO:0007669"/>
    <property type="project" value="UniProtKB-KW"/>
</dbReference>
<comment type="caution">
    <text evidence="1">The sequence shown here is derived from an EMBL/GenBank/DDBJ whole genome shotgun (WGS) entry which is preliminary data.</text>
</comment>
<reference evidence="1 2" key="1">
    <citation type="submission" date="2019-05" db="EMBL/GenBank/DDBJ databases">
        <title>The metagenome of a microbial culture collection derived from dairy environment covers the genomic content of the human microbiome.</title>
        <authorList>
            <person name="Roder T."/>
            <person name="Wuthrich D."/>
            <person name="Sattari Z."/>
            <person name="Von Ah U."/>
            <person name="Bar C."/>
            <person name="Ronchi F."/>
            <person name="Macpherson A.J."/>
            <person name="Ganal-Vonarburg S.C."/>
            <person name="Bruggmann R."/>
            <person name="Vergeres G."/>
        </authorList>
    </citation>
    <scope>NUCLEOTIDE SEQUENCE [LARGE SCALE GENOMIC DNA]</scope>
    <source>
        <strain evidence="1 2">FAM 24227</strain>
    </source>
</reference>
<gene>
    <name evidence="1" type="ORF">FEZ33_04950</name>
</gene>
<dbReference type="EMBL" id="VBSP01000012">
    <property type="protein sequence ID" value="TLQ41710.1"/>
    <property type="molecule type" value="Genomic_DNA"/>
</dbReference>
<evidence type="ECO:0000313" key="1">
    <source>
        <dbReference type="EMBL" id="TLQ41710.1"/>
    </source>
</evidence>
<sequence length="235" mass="25210">MLTDVVSEQPEKKEKFIPEFQAELKTRIVEMPDAIYKASGVKILGKRIKSLLFTTDVAIIKNSNAQSVIAVYPFTPQLTIMQSIVDVSSVPVFLGVGGGTTTGQRSVDLAFQAEQMGAYGVIVNAPMKKEVITEINKRIDVPVIATIASDKDDYITKLNAGADMLNVSAGANTATLVKQIRDEVGPMVPIIATGGPTEESIEETIEAGANAITFTPPTSAEIFAEVMVNYRSLSN</sequence>
<dbReference type="SUPFAM" id="SSF51412">
    <property type="entry name" value="Inosine monophosphate dehydrogenase (IMPDH)"/>
    <property type="match status" value="1"/>
</dbReference>
<proteinExistence type="predicted"/>
<accession>A0A5R9DY70</accession>
<evidence type="ECO:0000313" key="2">
    <source>
        <dbReference type="Proteomes" id="UP000306420"/>
    </source>
</evidence>
<organism evidence="1 2">
    <name type="scientific">Ruoffia tabacinasalis</name>
    <dbReference type="NCBI Taxonomy" id="87458"/>
    <lineage>
        <taxon>Bacteria</taxon>
        <taxon>Bacillati</taxon>
        <taxon>Bacillota</taxon>
        <taxon>Bacilli</taxon>
        <taxon>Lactobacillales</taxon>
        <taxon>Aerococcaceae</taxon>
        <taxon>Ruoffia</taxon>
    </lineage>
</organism>
<name>A0A5R9DY70_9LACT</name>